<organism evidence="1 2">
    <name type="scientific">Actinacidiphila alni</name>
    <dbReference type="NCBI Taxonomy" id="380248"/>
    <lineage>
        <taxon>Bacteria</taxon>
        <taxon>Bacillati</taxon>
        <taxon>Actinomycetota</taxon>
        <taxon>Actinomycetes</taxon>
        <taxon>Kitasatosporales</taxon>
        <taxon>Streptomycetaceae</taxon>
        <taxon>Actinacidiphila</taxon>
    </lineage>
</organism>
<proteinExistence type="predicted"/>
<dbReference type="STRING" id="380248.SAMN05216251_12321"/>
<gene>
    <name evidence="1" type="ORF">SAMN05216251_12321</name>
</gene>
<evidence type="ECO:0000313" key="1">
    <source>
        <dbReference type="EMBL" id="SFF65545.1"/>
    </source>
</evidence>
<reference evidence="2" key="1">
    <citation type="submission" date="2016-10" db="EMBL/GenBank/DDBJ databases">
        <authorList>
            <person name="Varghese N."/>
            <person name="Submissions S."/>
        </authorList>
    </citation>
    <scope>NUCLEOTIDE SEQUENCE [LARGE SCALE GENOMIC DNA]</scope>
    <source>
        <strain evidence="2">CGMCC 4.3510</strain>
    </source>
</reference>
<accession>A0A1I2KES8</accession>
<dbReference type="SUPFAM" id="SSF54506">
    <property type="entry name" value="Diaminopimelate epimerase-like"/>
    <property type="match status" value="1"/>
</dbReference>
<dbReference type="AlphaFoldDB" id="A0A1I2KES8"/>
<evidence type="ECO:0000313" key="2">
    <source>
        <dbReference type="Proteomes" id="UP000199323"/>
    </source>
</evidence>
<protein>
    <submittedName>
        <fullName evidence="1">Uncharacterized protein</fullName>
    </submittedName>
</protein>
<sequence length="82" mass="8354">MAAPDGVADALGAEPLSVLDTGSDCGDLLIEVADERTVRALAPDFAALARHSRRGVIATAGAADPTSDYDFVSRGCWATGCC</sequence>
<dbReference type="Gene3D" id="3.10.310.10">
    <property type="entry name" value="Diaminopimelate Epimerase, Chain A, domain 1"/>
    <property type="match status" value="1"/>
</dbReference>
<keyword evidence="2" id="KW-1185">Reference proteome</keyword>
<dbReference type="Proteomes" id="UP000199323">
    <property type="component" value="Unassembled WGS sequence"/>
</dbReference>
<dbReference type="EMBL" id="FONG01000023">
    <property type="protein sequence ID" value="SFF65545.1"/>
    <property type="molecule type" value="Genomic_DNA"/>
</dbReference>
<name>A0A1I2KES8_9ACTN</name>